<evidence type="ECO:0000313" key="1">
    <source>
        <dbReference type="EMBL" id="KAK5091829.1"/>
    </source>
</evidence>
<accession>A0ABR0K7W8</accession>
<organism evidence="1 2">
    <name type="scientific">Lithohypha guttulata</name>
    <dbReference type="NCBI Taxonomy" id="1690604"/>
    <lineage>
        <taxon>Eukaryota</taxon>
        <taxon>Fungi</taxon>
        <taxon>Dikarya</taxon>
        <taxon>Ascomycota</taxon>
        <taxon>Pezizomycotina</taxon>
        <taxon>Eurotiomycetes</taxon>
        <taxon>Chaetothyriomycetidae</taxon>
        <taxon>Chaetothyriales</taxon>
        <taxon>Trichomeriaceae</taxon>
        <taxon>Lithohypha</taxon>
    </lineage>
</organism>
<evidence type="ECO:0000313" key="2">
    <source>
        <dbReference type="Proteomes" id="UP001345013"/>
    </source>
</evidence>
<comment type="caution">
    <text evidence="1">The sequence shown here is derived from an EMBL/GenBank/DDBJ whole genome shotgun (WGS) entry which is preliminary data.</text>
</comment>
<protein>
    <submittedName>
        <fullName evidence="1">Uncharacterized protein</fullName>
    </submittedName>
</protein>
<proteinExistence type="predicted"/>
<dbReference type="EMBL" id="JAVRRG010000069">
    <property type="protein sequence ID" value="KAK5091829.1"/>
    <property type="molecule type" value="Genomic_DNA"/>
</dbReference>
<name>A0ABR0K7W8_9EURO</name>
<gene>
    <name evidence="1" type="ORF">LTR24_005828</name>
</gene>
<keyword evidence="2" id="KW-1185">Reference proteome</keyword>
<sequence>MSNGVRGRGFDIKNVPHAVNYDLPAPDYRSKDEYIFVRGENVELAIRTSQRPSTMSRMSIWPRSLPGRHSWNLLDFLEGYKPADVAAHDLDDDIRDEENEPIQDAASADDLRVLHSTLRPSAFAVTGLS</sequence>
<reference evidence="1 2" key="1">
    <citation type="submission" date="2023-08" db="EMBL/GenBank/DDBJ databases">
        <title>Black Yeasts Isolated from many extreme environments.</title>
        <authorList>
            <person name="Coleine C."/>
            <person name="Stajich J.E."/>
            <person name="Selbmann L."/>
        </authorList>
    </citation>
    <scope>NUCLEOTIDE SEQUENCE [LARGE SCALE GENOMIC DNA]</scope>
    <source>
        <strain evidence="1 2">CCFEE 5885</strain>
    </source>
</reference>
<dbReference type="Proteomes" id="UP001345013">
    <property type="component" value="Unassembled WGS sequence"/>
</dbReference>